<evidence type="ECO:0000313" key="1">
    <source>
        <dbReference type="EMBL" id="MBE9221614.1"/>
    </source>
</evidence>
<dbReference type="RefSeq" id="WP_193799803.1">
    <property type="nucleotide sequence ID" value="NZ_JADEWC010000004.1"/>
</dbReference>
<sequence>MVRSKYYDLSALSIINPEIMDKFSDYLSLSLMPCGLLTECDRVLHWLVQKFIEDNY</sequence>
<keyword evidence="2" id="KW-1185">Reference proteome</keyword>
<proteinExistence type="predicted"/>
<accession>A0ABR9V471</accession>
<dbReference type="Proteomes" id="UP000654604">
    <property type="component" value="Unassembled WGS sequence"/>
</dbReference>
<dbReference type="EMBL" id="JADEWC010000004">
    <property type="protein sequence ID" value="MBE9221614.1"/>
    <property type="molecule type" value="Genomic_DNA"/>
</dbReference>
<name>A0ABR9V471_9CHRO</name>
<comment type="caution">
    <text evidence="1">The sequence shown here is derived from an EMBL/GenBank/DDBJ whole genome shotgun (WGS) entry which is preliminary data.</text>
</comment>
<organism evidence="1 2">
    <name type="scientific">Cyanobacterium stanieri LEGE 03274</name>
    <dbReference type="NCBI Taxonomy" id="1828756"/>
    <lineage>
        <taxon>Bacteria</taxon>
        <taxon>Bacillati</taxon>
        <taxon>Cyanobacteriota</taxon>
        <taxon>Cyanophyceae</taxon>
        <taxon>Oscillatoriophycideae</taxon>
        <taxon>Chroococcales</taxon>
        <taxon>Geminocystaceae</taxon>
        <taxon>Cyanobacterium</taxon>
    </lineage>
</organism>
<reference evidence="1 2" key="1">
    <citation type="submission" date="2020-10" db="EMBL/GenBank/DDBJ databases">
        <authorList>
            <person name="Castelo-Branco R."/>
            <person name="Eusebio N."/>
            <person name="Adriana R."/>
            <person name="Vieira A."/>
            <person name="Brugerolle De Fraissinette N."/>
            <person name="Rezende De Castro R."/>
            <person name="Schneider M.P."/>
            <person name="Vasconcelos V."/>
            <person name="Leao P.N."/>
        </authorList>
    </citation>
    <scope>NUCLEOTIDE SEQUENCE [LARGE SCALE GENOMIC DNA]</scope>
    <source>
        <strain evidence="1 2">LEGE 03274</strain>
    </source>
</reference>
<evidence type="ECO:0000313" key="2">
    <source>
        <dbReference type="Proteomes" id="UP000654604"/>
    </source>
</evidence>
<gene>
    <name evidence="1" type="ORF">IQ215_02790</name>
</gene>
<protein>
    <submittedName>
        <fullName evidence="1">Uncharacterized protein</fullName>
    </submittedName>
</protein>